<keyword evidence="2" id="KW-1185">Reference proteome</keyword>
<evidence type="ECO:0000313" key="2">
    <source>
        <dbReference type="Proteomes" id="UP000232221"/>
    </source>
</evidence>
<gene>
    <name evidence="1" type="ORF">MCOLE_v1c06340</name>
</gene>
<dbReference type="Proteomes" id="UP000232221">
    <property type="component" value="Chromosome"/>
</dbReference>
<sequence>MFYLFTKSILIEIGFKDQCYYIGNAKFEFLPESVLSNCYSSANWNRALKYKATADEINKKYFMLDVDIFWNLNFQKIELISKIFFFDEIINSKHFKETFLDTLFSHYFKHTLKLEKTKSIDKTFIEEYAPDIFKDNLRIKEFDNFLILNEEINIANKKFKSVSELNQNSFKWRVNKFNQIIYSFPESILPKNTLIENSDFVDLNNSLFYINSQSSLNKNLTLEFCISNEKIKNEILEKMILEIQKADDSLSNWHIFNLTKDLKYLKNELVKIKNSSNSVDSYLKDVYSKLRRNYDKELENIDRIS</sequence>
<protein>
    <submittedName>
        <fullName evidence="1">Uncharacterized protein</fullName>
    </submittedName>
</protein>
<evidence type="ECO:0000313" key="1">
    <source>
        <dbReference type="EMBL" id="ATZ21145.1"/>
    </source>
</evidence>
<dbReference type="OrthoDB" id="391703at2"/>
<dbReference type="RefSeq" id="WP_100671418.1">
    <property type="nucleotide sequence ID" value="NZ_CP022511.1"/>
</dbReference>
<dbReference type="KEGG" id="mcol:MCOLE_v1c06340"/>
<name>A0A2K8P6A7_9MOLU</name>
<organism evidence="1 2">
    <name type="scientific">Mesoplasma coleopterae</name>
    <dbReference type="NCBI Taxonomy" id="324078"/>
    <lineage>
        <taxon>Bacteria</taxon>
        <taxon>Bacillati</taxon>
        <taxon>Mycoplasmatota</taxon>
        <taxon>Mollicutes</taxon>
        <taxon>Entomoplasmatales</taxon>
        <taxon>Entomoplasmataceae</taxon>
        <taxon>Mesoplasma</taxon>
    </lineage>
</organism>
<reference evidence="1 2" key="1">
    <citation type="submission" date="2017-11" db="EMBL/GenBank/DDBJ databases">
        <title>Genome sequence of Mesoplasma coleopterae BARC 779 (ATCC 49583).</title>
        <authorList>
            <person name="Lo W.-S."/>
            <person name="Kuo C.-H."/>
        </authorList>
    </citation>
    <scope>NUCLEOTIDE SEQUENCE [LARGE SCALE GENOMIC DNA]</scope>
    <source>
        <strain evidence="1 2">BARC 779</strain>
    </source>
</reference>
<dbReference type="AlphaFoldDB" id="A0A2K8P6A7"/>
<proteinExistence type="predicted"/>
<accession>A0A2K8P6A7</accession>
<dbReference type="EMBL" id="CP024968">
    <property type="protein sequence ID" value="ATZ21145.1"/>
    <property type="molecule type" value="Genomic_DNA"/>
</dbReference>